<organism evidence="1 2">
    <name type="scientific">Ramalina farinacea</name>
    <dbReference type="NCBI Taxonomy" id="258253"/>
    <lineage>
        <taxon>Eukaryota</taxon>
        <taxon>Fungi</taxon>
        <taxon>Dikarya</taxon>
        <taxon>Ascomycota</taxon>
        <taxon>Pezizomycotina</taxon>
        <taxon>Lecanoromycetes</taxon>
        <taxon>OSLEUM clade</taxon>
        <taxon>Lecanoromycetidae</taxon>
        <taxon>Lecanorales</taxon>
        <taxon>Lecanorineae</taxon>
        <taxon>Ramalinaceae</taxon>
        <taxon>Ramalina</taxon>
    </lineage>
</organism>
<name>A0AA43QTQ0_9LECA</name>
<evidence type="ECO:0008006" key="3">
    <source>
        <dbReference type="Google" id="ProtNLM"/>
    </source>
</evidence>
<protein>
    <recommendedName>
        <fullName evidence="3">Anhydro-N-acetylmuramic acid kinase</fullName>
    </recommendedName>
</protein>
<dbReference type="Gene3D" id="3.30.420.40">
    <property type="match status" value="2"/>
</dbReference>
<dbReference type="AlphaFoldDB" id="A0AA43QTQ0"/>
<dbReference type="PANTHER" id="PTHR30605:SF0">
    <property type="entry name" value="ANHYDRO-N-ACETYLMURAMIC ACID KINASE"/>
    <property type="match status" value="1"/>
</dbReference>
<dbReference type="GO" id="GO:0016773">
    <property type="term" value="F:phosphotransferase activity, alcohol group as acceptor"/>
    <property type="evidence" value="ECO:0007669"/>
    <property type="project" value="InterPro"/>
</dbReference>
<dbReference type="InterPro" id="IPR005338">
    <property type="entry name" value="Anhydro_N_Ac-Mur_kinase"/>
</dbReference>
<dbReference type="GO" id="GO:0005524">
    <property type="term" value="F:ATP binding"/>
    <property type="evidence" value="ECO:0007669"/>
    <property type="project" value="InterPro"/>
</dbReference>
<dbReference type="Pfam" id="PF03702">
    <property type="entry name" value="AnmK"/>
    <property type="match status" value="1"/>
</dbReference>
<sequence length="452" mass="50627">MSTQTVNGHRPNGVNGATADKPYKIRVLGMNSGTSMDAVDCALCEFNQPSPEAQMTMKLIAYKEMQHHDEIKKRIFRLIRENSTSPEEMAQVNFMLGIDFADAVLRMLKDFGLTTDDVDVVSTHGQTIWLLSMPRGKQIKSALTMAEGSIMAKMLNKTIVNDFRVHEQAYGRQGAPLVAFLDGLVLHHPTKLRACQNIGGIGNVCFIPADEDGGIDEIYDFDTGPGNVFIDHAMRHYSNGEKEYDKDGEMGKKGRIFQEVVDDYIHNHWWYKHDIPKTTGREVFGDEEAVELIQRIESRGGRPEDVIATLTRISGQAICEHYDRFAPKNKPISELYMAGGGAHNPNITDYIQKRFPKMRLTWLDEVNVPGDAKEAISFAWMGMEAIVGRPLLVPKRVETDTPCVVGKITPGDNFRELMTMGMDFGKGYKGMLPPVRSLKVEKGWTGKAVHDF</sequence>
<evidence type="ECO:0000313" key="1">
    <source>
        <dbReference type="EMBL" id="MDI1492400.1"/>
    </source>
</evidence>
<comment type="caution">
    <text evidence="1">The sequence shown here is derived from an EMBL/GenBank/DDBJ whole genome shotgun (WGS) entry which is preliminary data.</text>
</comment>
<dbReference type="PANTHER" id="PTHR30605">
    <property type="entry name" value="ANHYDRO-N-ACETYLMURAMIC ACID KINASE"/>
    <property type="match status" value="1"/>
</dbReference>
<gene>
    <name evidence="1" type="ORF">OHK93_003614</name>
</gene>
<dbReference type="GO" id="GO:0009254">
    <property type="term" value="P:peptidoglycan turnover"/>
    <property type="evidence" value="ECO:0007669"/>
    <property type="project" value="InterPro"/>
</dbReference>
<reference evidence="1" key="1">
    <citation type="journal article" date="2023" name="Genome Biol. Evol.">
        <title>First Whole Genome Sequence and Flow Cytometry Genome Size Data for the Lichen-Forming Fungus Ramalina farinacea (Ascomycota).</title>
        <authorList>
            <person name="Llewellyn T."/>
            <person name="Mian S."/>
            <person name="Hill R."/>
            <person name="Leitch I.J."/>
            <person name="Gaya E."/>
        </authorList>
    </citation>
    <scope>NUCLEOTIDE SEQUENCE</scope>
    <source>
        <strain evidence="1">LIQ254RAFAR</strain>
    </source>
</reference>
<proteinExistence type="predicted"/>
<accession>A0AA43QTQ0</accession>
<dbReference type="EMBL" id="JAPUFD010000018">
    <property type="protein sequence ID" value="MDI1492400.1"/>
    <property type="molecule type" value="Genomic_DNA"/>
</dbReference>
<dbReference type="GO" id="GO:0006040">
    <property type="term" value="P:amino sugar metabolic process"/>
    <property type="evidence" value="ECO:0007669"/>
    <property type="project" value="InterPro"/>
</dbReference>
<dbReference type="Proteomes" id="UP001161017">
    <property type="component" value="Unassembled WGS sequence"/>
</dbReference>
<keyword evidence="2" id="KW-1185">Reference proteome</keyword>
<evidence type="ECO:0000313" key="2">
    <source>
        <dbReference type="Proteomes" id="UP001161017"/>
    </source>
</evidence>
<dbReference type="SUPFAM" id="SSF53067">
    <property type="entry name" value="Actin-like ATPase domain"/>
    <property type="match status" value="1"/>
</dbReference>
<dbReference type="InterPro" id="IPR043129">
    <property type="entry name" value="ATPase_NBD"/>
</dbReference>